<feature type="transmembrane region" description="Helical" evidence="1">
    <location>
        <begin position="418"/>
        <end position="445"/>
    </location>
</feature>
<keyword evidence="1" id="KW-0812">Transmembrane</keyword>
<gene>
    <name evidence="2" type="ordered locus">Hbal_2174</name>
</gene>
<proteinExistence type="predicted"/>
<dbReference type="PANTHER" id="PTHR34219">
    <property type="entry name" value="IRON-REGULATED INNER MEMBRANE PROTEIN-RELATED"/>
    <property type="match status" value="1"/>
</dbReference>
<keyword evidence="1" id="KW-0472">Membrane</keyword>
<sequence>MTMSDSKLIQTKAANRAVLHRVIFRLHFYAGILVAPFVLILAITGAIYLYVTEIEDIAHPDWRFIKEAGPHLPPHKIIEGALAAFPDTVATRVDLPTAPKRTAVVFLTPEIGEPFRVYVDPVSGIANGSFIYGQTLVGFADRMHGSLLMGETGDLIVELASCWTIVLILTGLYLWWPRTPNKVWGVFLPRLGKGRPFWRDLHALTGIWTSGLLLFLILSGLPWASNWGGYLQGIMTSMGVGYPASYRTHMNHDAIETDPVQTLAETTPGISWAMEPAPAPHSEHTHKMPISVKEVSAILEGVGLTTAYRLSLPKDAHDVFTAYTYPDQPEGQRTIHLDQYSGEVINNVGFADYGIGAKTVELGVAIHMGNYFGIPNQLLMLFAALGAAMLSLSGPIMWMKRRKTGLGAPKPLGSNQMIWSVAFLLLALGVIFPTLGITALILFVVERLLLSRIAPVRSWLGLAQ</sequence>
<feature type="transmembrane region" description="Helical" evidence="1">
    <location>
        <begin position="378"/>
        <end position="398"/>
    </location>
</feature>
<evidence type="ECO:0000313" key="3">
    <source>
        <dbReference type="Proteomes" id="UP000002745"/>
    </source>
</evidence>
<dbReference type="InterPro" id="IPR005625">
    <property type="entry name" value="PepSY-ass_TM"/>
</dbReference>
<dbReference type="STRING" id="582402.Hbal_2174"/>
<dbReference type="Pfam" id="PF03929">
    <property type="entry name" value="PepSY_TM"/>
    <property type="match status" value="1"/>
</dbReference>
<feature type="transmembrane region" description="Helical" evidence="1">
    <location>
        <begin position="26"/>
        <end position="51"/>
    </location>
</feature>
<feature type="transmembrane region" description="Helical" evidence="1">
    <location>
        <begin position="197"/>
        <end position="221"/>
    </location>
</feature>
<keyword evidence="1" id="KW-1133">Transmembrane helix</keyword>
<dbReference type="HOGENOM" id="CLU_031962_3_2_5"/>
<dbReference type="PANTHER" id="PTHR34219:SF1">
    <property type="entry name" value="PEPSY DOMAIN-CONTAINING PROTEIN"/>
    <property type="match status" value="1"/>
</dbReference>
<organism evidence="2 3">
    <name type="scientific">Hirschia baltica (strain ATCC 49814 / DSM 5838 / IFAM 1418)</name>
    <dbReference type="NCBI Taxonomy" id="582402"/>
    <lineage>
        <taxon>Bacteria</taxon>
        <taxon>Pseudomonadati</taxon>
        <taxon>Pseudomonadota</taxon>
        <taxon>Alphaproteobacteria</taxon>
        <taxon>Hyphomonadales</taxon>
        <taxon>Hyphomonadaceae</taxon>
        <taxon>Hirschia</taxon>
    </lineage>
</organism>
<dbReference type="KEGG" id="hba:Hbal_2174"/>
<keyword evidence="3" id="KW-1185">Reference proteome</keyword>
<dbReference type="AlphaFoldDB" id="C6XM23"/>
<dbReference type="eggNOG" id="COG3182">
    <property type="taxonomic scope" value="Bacteria"/>
</dbReference>
<dbReference type="Proteomes" id="UP000002745">
    <property type="component" value="Chromosome"/>
</dbReference>
<accession>C6XM23</accession>
<protein>
    <submittedName>
        <fullName evidence="2">PepSY-associated TM helix domain protein</fullName>
    </submittedName>
</protein>
<dbReference type="EMBL" id="CP001678">
    <property type="protein sequence ID" value="ACT59855.1"/>
    <property type="molecule type" value="Genomic_DNA"/>
</dbReference>
<feature type="transmembrane region" description="Helical" evidence="1">
    <location>
        <begin position="155"/>
        <end position="176"/>
    </location>
</feature>
<name>C6XM23_HIRBI</name>
<reference evidence="3" key="1">
    <citation type="journal article" date="2011" name="J. Bacteriol.">
        <title>Genome sequences of eight morphologically diverse alphaproteobacteria.</title>
        <authorList>
            <consortium name="US DOE Joint Genome Institute"/>
            <person name="Brown P.J."/>
            <person name="Kysela D.T."/>
            <person name="Buechlein A."/>
            <person name="Hemmerich C."/>
            <person name="Brun Y.V."/>
        </authorList>
    </citation>
    <scope>NUCLEOTIDE SEQUENCE [LARGE SCALE GENOMIC DNA]</scope>
    <source>
        <strain evidence="3">ATCC 49814 / DSM 5838 / IFAM 1418</strain>
    </source>
</reference>
<evidence type="ECO:0000256" key="1">
    <source>
        <dbReference type="SAM" id="Phobius"/>
    </source>
</evidence>
<evidence type="ECO:0000313" key="2">
    <source>
        <dbReference type="EMBL" id="ACT59855.1"/>
    </source>
</evidence>